<dbReference type="Gene3D" id="1.10.510.10">
    <property type="entry name" value="Transferase(Phosphotransferase) domain 1"/>
    <property type="match status" value="1"/>
</dbReference>
<dbReference type="SUPFAM" id="SSF56112">
    <property type="entry name" value="Protein kinase-like (PK-like)"/>
    <property type="match status" value="1"/>
</dbReference>
<organism evidence="1 2">
    <name type="scientific">Glossina austeni</name>
    <name type="common">Savannah tsetse fly</name>
    <dbReference type="NCBI Taxonomy" id="7395"/>
    <lineage>
        <taxon>Eukaryota</taxon>
        <taxon>Metazoa</taxon>
        <taxon>Ecdysozoa</taxon>
        <taxon>Arthropoda</taxon>
        <taxon>Hexapoda</taxon>
        <taxon>Insecta</taxon>
        <taxon>Pterygota</taxon>
        <taxon>Neoptera</taxon>
        <taxon>Endopterygota</taxon>
        <taxon>Diptera</taxon>
        <taxon>Brachycera</taxon>
        <taxon>Muscomorpha</taxon>
        <taxon>Hippoboscoidea</taxon>
        <taxon>Glossinidae</taxon>
        <taxon>Glossina</taxon>
    </lineage>
</organism>
<sequence length="147" mass="16758">MKIFIVFSHETLICPSLVKIRKFCARQRTYAEYIILLKSSFCLSETMENNRPSTRLRKWEKVILGELLSHKPLLPGNTEIAQLELIIDLLGTPSEAIWPDFPKMPAIQNFTLKQQPYNNLSINIDAKKLGPAMDVPDINLKSDITAC</sequence>
<proteinExistence type="predicted"/>
<reference evidence="1" key="1">
    <citation type="submission" date="2020-05" db="UniProtKB">
        <authorList>
            <consortium name="EnsemblMetazoa"/>
        </authorList>
    </citation>
    <scope>IDENTIFICATION</scope>
    <source>
        <strain evidence="1">TTRI</strain>
    </source>
</reference>
<accession>A0A1A9VQM5</accession>
<dbReference type="AlphaFoldDB" id="A0A1A9VQM5"/>
<dbReference type="VEuPathDB" id="VectorBase:GAUT044493"/>
<protein>
    <submittedName>
        <fullName evidence="1">Uncharacterized protein</fullName>
    </submittedName>
</protein>
<keyword evidence="2" id="KW-1185">Reference proteome</keyword>
<evidence type="ECO:0000313" key="2">
    <source>
        <dbReference type="Proteomes" id="UP000078200"/>
    </source>
</evidence>
<name>A0A1A9VQM5_GLOAU</name>
<dbReference type="STRING" id="7395.A0A1A9VQM5"/>
<dbReference type="EnsemblMetazoa" id="GAUT044493-RA">
    <property type="protein sequence ID" value="GAUT044493-PA"/>
    <property type="gene ID" value="GAUT044493"/>
</dbReference>
<evidence type="ECO:0000313" key="1">
    <source>
        <dbReference type="EnsemblMetazoa" id="GAUT044493-PA"/>
    </source>
</evidence>
<dbReference type="Proteomes" id="UP000078200">
    <property type="component" value="Unassembled WGS sequence"/>
</dbReference>
<dbReference type="InterPro" id="IPR011009">
    <property type="entry name" value="Kinase-like_dom_sf"/>
</dbReference>